<dbReference type="AlphaFoldDB" id="A0A4U8YQY7"/>
<reference evidence="1 2" key="1">
    <citation type="submission" date="2019-03" db="EMBL/GenBank/DDBJ databases">
        <authorList>
            <person name="Nijsse B."/>
        </authorList>
    </citation>
    <scope>NUCLEOTIDE SEQUENCE [LARGE SCALE GENOMIC DNA]</scope>
    <source>
        <strain evidence="1">Desulfoluna butyratoxydans MSL71</strain>
    </source>
</reference>
<evidence type="ECO:0000313" key="2">
    <source>
        <dbReference type="Proteomes" id="UP000507962"/>
    </source>
</evidence>
<dbReference type="RefSeq" id="WP_180137965.1">
    <property type="nucleotide sequence ID" value="NZ_CAADHO010000002.1"/>
</dbReference>
<keyword evidence="2" id="KW-1185">Reference proteome</keyword>
<accession>A0A4U8YQY7</accession>
<proteinExistence type="predicted"/>
<name>A0A4U8YQY7_9BACT</name>
<organism evidence="1 2">
    <name type="scientific">Desulfoluna butyratoxydans</name>
    <dbReference type="NCBI Taxonomy" id="231438"/>
    <lineage>
        <taxon>Bacteria</taxon>
        <taxon>Pseudomonadati</taxon>
        <taxon>Thermodesulfobacteriota</taxon>
        <taxon>Desulfobacteria</taxon>
        <taxon>Desulfobacterales</taxon>
        <taxon>Desulfolunaceae</taxon>
        <taxon>Desulfoluna</taxon>
    </lineage>
</organism>
<evidence type="ECO:0000313" key="1">
    <source>
        <dbReference type="EMBL" id="VFQ43653.1"/>
    </source>
</evidence>
<dbReference type="Proteomes" id="UP000507962">
    <property type="component" value="Unassembled WGS sequence"/>
</dbReference>
<sequence>MTDSTILDAVNAFAESWTETDTRMKEAFLSLKDYLNTKEGVSLDFHSRPGVSYSLRARHAAQTDRDLFVMVDVIDDDPAERWLSVCFYGDMITDPDEEGDLIPDGLKGSDGYCFDMDEFDADKLAYLKARFDEACTNAA</sequence>
<gene>
    <name evidence="1" type="ORF">MSL71_12920</name>
</gene>
<protein>
    <submittedName>
        <fullName evidence="1">Uncharacterized protein</fullName>
    </submittedName>
</protein>
<dbReference type="EMBL" id="CAADHO010000002">
    <property type="protein sequence ID" value="VFQ43653.1"/>
    <property type="molecule type" value="Genomic_DNA"/>
</dbReference>